<dbReference type="InterPro" id="IPR054353">
    <property type="entry name" value="IstA-like_C"/>
</dbReference>
<dbReference type="Pfam" id="PF22483">
    <property type="entry name" value="Mu-transpos_C_2"/>
    <property type="match status" value="1"/>
</dbReference>
<dbReference type="Pfam" id="PF00665">
    <property type="entry name" value="rve"/>
    <property type="match status" value="1"/>
</dbReference>
<dbReference type="Proteomes" id="UP000473905">
    <property type="component" value="Unassembled WGS sequence"/>
</dbReference>
<dbReference type="Gene3D" id="3.30.420.10">
    <property type="entry name" value="Ribonuclease H-like superfamily/Ribonuclease H"/>
    <property type="match status" value="1"/>
</dbReference>
<dbReference type="AlphaFoldDB" id="A0A5M5D7T6"/>
<accession>A0A5M5D7T6</accession>
<gene>
    <name evidence="3" type="ORF">F3D66_22700</name>
</gene>
<dbReference type="NCBIfam" id="NF033546">
    <property type="entry name" value="transpos_IS21"/>
    <property type="match status" value="1"/>
</dbReference>
<dbReference type="GO" id="GO:0015074">
    <property type="term" value="P:DNA integration"/>
    <property type="evidence" value="ECO:0007669"/>
    <property type="project" value="InterPro"/>
</dbReference>
<dbReference type="PANTHER" id="PTHR35004:SF8">
    <property type="entry name" value="TRANSPOSASE RV3428C-RELATED"/>
    <property type="match status" value="1"/>
</dbReference>
<name>A0A5M5D7T6_BACOV</name>
<evidence type="ECO:0000313" key="3">
    <source>
        <dbReference type="EMBL" id="KAA4091713.1"/>
    </source>
</evidence>
<dbReference type="InterPro" id="IPR012337">
    <property type="entry name" value="RNaseH-like_sf"/>
</dbReference>
<evidence type="ECO:0000256" key="1">
    <source>
        <dbReference type="ARBA" id="ARBA00009277"/>
    </source>
</evidence>
<sequence>MERMCPFESNVNRLNTRFMLRQREIISLLNQGQSQNAICSLVHCSKRSVSEVSKAVRDTGKSYGELLALSDSELLTVLSPQAASQVEDPRKAELERLMPEVMRLLKGRHATMQFVHETFYKKKCPEGYGYTQFKLHVTKYRESHDYSYHNNYEPGEQMQIDFAGDALYLTDRRTGKPQKLVVLVCVMPYSNLPFMMAMPKATTEWFFHGLNKALEFMGALPKEAKSDNMKQWVTKSERYSLTLSDGTVEWATYYGIEPTACRVRQPRDKGPVESAVNNLYHYVYARIENDTFYELADINSRIWELLDEYCSLPYKGSSRWEIFEKYELPNMRPLPQEMYRFRMRKEVKLGSSYHVCVGSERHFYSVPCKYVGQTVKVMWDVTAVEIYVEGRLVWTHDRKYDQYGYTTVKEHMPESHLAYEHSRSQNAATLIDRAQRVGPFTRWAVEDILQHTTFPQQAYGTCNGVLSLGKTYGYERLESAAALMKAEAGKAAYRLLANILRNNRDKAAVNTIISTTPQNDNVRGASAYRGIVSSKDRQEP</sequence>
<dbReference type="PROSITE" id="PS50994">
    <property type="entry name" value="INTEGRASE"/>
    <property type="match status" value="1"/>
</dbReference>
<reference evidence="3 4" key="1">
    <citation type="journal article" date="2019" name="Nat. Med.">
        <title>A library of human gut bacterial isolates paired with longitudinal multiomics data enables mechanistic microbiome research.</title>
        <authorList>
            <person name="Poyet M."/>
            <person name="Groussin M."/>
            <person name="Gibbons S.M."/>
            <person name="Avila-Pacheco J."/>
            <person name="Jiang X."/>
            <person name="Kearney S.M."/>
            <person name="Perrotta A.R."/>
            <person name="Berdy B."/>
            <person name="Zhao S."/>
            <person name="Lieberman T.D."/>
            <person name="Swanson P.K."/>
            <person name="Smith M."/>
            <person name="Roesemann S."/>
            <person name="Alexander J.E."/>
            <person name="Rich S.A."/>
            <person name="Livny J."/>
            <person name="Vlamakis H."/>
            <person name="Clish C."/>
            <person name="Bullock K."/>
            <person name="Deik A."/>
            <person name="Scott J."/>
            <person name="Pierce K.A."/>
            <person name="Xavier R.J."/>
            <person name="Alm E.J."/>
        </authorList>
    </citation>
    <scope>NUCLEOTIDE SEQUENCE [LARGE SCALE GENOMIC DNA]</scope>
    <source>
        <strain evidence="3 4">BIOML-A134</strain>
    </source>
</reference>
<dbReference type="EMBL" id="VWKB01000036">
    <property type="protein sequence ID" value="KAA4091713.1"/>
    <property type="molecule type" value="Genomic_DNA"/>
</dbReference>
<proteinExistence type="inferred from homology"/>
<protein>
    <submittedName>
        <fullName evidence="3">IS21 family transposase</fullName>
    </submittedName>
</protein>
<evidence type="ECO:0000313" key="4">
    <source>
        <dbReference type="Proteomes" id="UP000473905"/>
    </source>
</evidence>
<comment type="caution">
    <text evidence="3">The sequence shown here is derived from an EMBL/GenBank/DDBJ whole genome shotgun (WGS) entry which is preliminary data.</text>
</comment>
<evidence type="ECO:0000259" key="2">
    <source>
        <dbReference type="PROSITE" id="PS50994"/>
    </source>
</evidence>
<keyword evidence="4" id="KW-1185">Reference proteome</keyword>
<feature type="domain" description="Integrase catalytic" evidence="2">
    <location>
        <begin position="150"/>
        <end position="343"/>
    </location>
</feature>
<dbReference type="InterPro" id="IPR001584">
    <property type="entry name" value="Integrase_cat-core"/>
</dbReference>
<dbReference type="InterPro" id="IPR036397">
    <property type="entry name" value="RNaseH_sf"/>
</dbReference>
<dbReference type="GO" id="GO:0003676">
    <property type="term" value="F:nucleic acid binding"/>
    <property type="evidence" value="ECO:0007669"/>
    <property type="project" value="InterPro"/>
</dbReference>
<dbReference type="SUPFAM" id="SSF53098">
    <property type="entry name" value="Ribonuclease H-like"/>
    <property type="match status" value="1"/>
</dbReference>
<organism evidence="3 4">
    <name type="scientific">Bacteroides ovatus</name>
    <dbReference type="NCBI Taxonomy" id="28116"/>
    <lineage>
        <taxon>Bacteria</taxon>
        <taxon>Pseudomonadati</taxon>
        <taxon>Bacteroidota</taxon>
        <taxon>Bacteroidia</taxon>
        <taxon>Bacteroidales</taxon>
        <taxon>Bacteroidaceae</taxon>
        <taxon>Bacteroides</taxon>
    </lineage>
</organism>
<dbReference type="PANTHER" id="PTHR35004">
    <property type="entry name" value="TRANSPOSASE RV3428C-RELATED"/>
    <property type="match status" value="1"/>
</dbReference>
<comment type="similarity">
    <text evidence="1">Belongs to the transposase IS21/IS408/IS1162 family.</text>
</comment>